<evidence type="ECO:0000313" key="5">
    <source>
        <dbReference type="Proteomes" id="UP001501442"/>
    </source>
</evidence>
<organism evidence="4 5">
    <name type="scientific">Actinoallomurus vinaceus</name>
    <dbReference type="NCBI Taxonomy" id="1080074"/>
    <lineage>
        <taxon>Bacteria</taxon>
        <taxon>Bacillati</taxon>
        <taxon>Actinomycetota</taxon>
        <taxon>Actinomycetes</taxon>
        <taxon>Streptosporangiales</taxon>
        <taxon>Thermomonosporaceae</taxon>
        <taxon>Actinoallomurus</taxon>
    </lineage>
</organism>
<sequence>MAPILAVTDLERAFYSEIYETRETSSERRTPSVSVRGPRAFVSARTAQCKTATGRRRQVRTYAYKSVYGVERIASMTEPALLHLDGPATMNRLDEIRKVYATAFPGNSVEDHQWRTSRQANSPGFETVIAQLDGRIIGFVYGLPLAAGSGWWNGLTPDPGDGFTAETGTRTFAVIDLAVLPDHRGQGLGRRLMDELLRGRHEDRATLATDPAETDNQAMYDRWGWRPAGQVPGGEHETSAAFDLYVIALRSDPDATSSSR</sequence>
<dbReference type="PANTHER" id="PTHR43072">
    <property type="entry name" value="N-ACETYLTRANSFERASE"/>
    <property type="match status" value="1"/>
</dbReference>
<keyword evidence="1" id="KW-0808">Transferase</keyword>
<gene>
    <name evidence="4" type="ORF">GCM10023196_036560</name>
</gene>
<evidence type="ECO:0000256" key="2">
    <source>
        <dbReference type="ARBA" id="ARBA00023315"/>
    </source>
</evidence>
<dbReference type="Gene3D" id="3.40.630.30">
    <property type="match status" value="1"/>
</dbReference>
<evidence type="ECO:0000313" key="4">
    <source>
        <dbReference type="EMBL" id="GAA4626806.1"/>
    </source>
</evidence>
<evidence type="ECO:0000256" key="1">
    <source>
        <dbReference type="ARBA" id="ARBA00022679"/>
    </source>
</evidence>
<dbReference type="EMBL" id="BAABHK010000004">
    <property type="protein sequence ID" value="GAA4626806.1"/>
    <property type="molecule type" value="Genomic_DNA"/>
</dbReference>
<dbReference type="PROSITE" id="PS51186">
    <property type="entry name" value="GNAT"/>
    <property type="match status" value="1"/>
</dbReference>
<protein>
    <recommendedName>
        <fullName evidence="3">N-acetyltransferase domain-containing protein</fullName>
    </recommendedName>
</protein>
<comment type="caution">
    <text evidence="4">The sequence shown here is derived from an EMBL/GenBank/DDBJ whole genome shotgun (WGS) entry which is preliminary data.</text>
</comment>
<dbReference type="InterPro" id="IPR000182">
    <property type="entry name" value="GNAT_dom"/>
</dbReference>
<dbReference type="CDD" id="cd04301">
    <property type="entry name" value="NAT_SF"/>
    <property type="match status" value="1"/>
</dbReference>
<proteinExistence type="predicted"/>
<dbReference type="PANTHER" id="PTHR43072:SF23">
    <property type="entry name" value="UPF0039 PROTEIN C11D3.02C"/>
    <property type="match status" value="1"/>
</dbReference>
<dbReference type="SUPFAM" id="SSF55729">
    <property type="entry name" value="Acyl-CoA N-acyltransferases (Nat)"/>
    <property type="match status" value="1"/>
</dbReference>
<dbReference type="InterPro" id="IPR016181">
    <property type="entry name" value="Acyl_CoA_acyltransferase"/>
</dbReference>
<evidence type="ECO:0000259" key="3">
    <source>
        <dbReference type="PROSITE" id="PS51186"/>
    </source>
</evidence>
<keyword evidence="5" id="KW-1185">Reference proteome</keyword>
<dbReference type="Pfam" id="PF00583">
    <property type="entry name" value="Acetyltransf_1"/>
    <property type="match status" value="1"/>
</dbReference>
<keyword evidence="2" id="KW-0012">Acyltransferase</keyword>
<dbReference type="Proteomes" id="UP001501442">
    <property type="component" value="Unassembled WGS sequence"/>
</dbReference>
<feature type="domain" description="N-acetyltransferase" evidence="3">
    <location>
        <begin position="71"/>
        <end position="245"/>
    </location>
</feature>
<name>A0ABP8UCW0_9ACTN</name>
<accession>A0ABP8UCW0</accession>
<reference evidence="5" key="1">
    <citation type="journal article" date="2019" name="Int. J. Syst. Evol. Microbiol.">
        <title>The Global Catalogue of Microorganisms (GCM) 10K type strain sequencing project: providing services to taxonomists for standard genome sequencing and annotation.</title>
        <authorList>
            <consortium name="The Broad Institute Genomics Platform"/>
            <consortium name="The Broad Institute Genome Sequencing Center for Infectious Disease"/>
            <person name="Wu L."/>
            <person name="Ma J."/>
        </authorList>
    </citation>
    <scope>NUCLEOTIDE SEQUENCE [LARGE SCALE GENOMIC DNA]</scope>
    <source>
        <strain evidence="5">JCM 17939</strain>
    </source>
</reference>